<evidence type="ECO:0000256" key="5">
    <source>
        <dbReference type="ARBA" id="ARBA00022692"/>
    </source>
</evidence>
<keyword evidence="6 11" id="KW-0375">Hydrogen ion transport</keyword>
<keyword evidence="9 11" id="KW-0472">Membrane</keyword>
<evidence type="ECO:0000256" key="1">
    <source>
        <dbReference type="ARBA" id="ARBA00004141"/>
    </source>
</evidence>
<evidence type="ECO:0000256" key="6">
    <source>
        <dbReference type="ARBA" id="ARBA00022781"/>
    </source>
</evidence>
<dbReference type="PANTHER" id="PTHR42823">
    <property type="entry name" value="ATP SYNTHASE SUBUNIT A, CHLOROPLASTIC"/>
    <property type="match status" value="1"/>
</dbReference>
<keyword evidence="7 11" id="KW-1133">Transmembrane helix</keyword>
<evidence type="ECO:0000256" key="12">
    <source>
        <dbReference type="SAM" id="MobiDB-lite"/>
    </source>
</evidence>
<keyword evidence="8 11" id="KW-0406">Ion transport</keyword>
<dbReference type="GO" id="GO:0042777">
    <property type="term" value="P:proton motive force-driven plasma membrane ATP synthesis"/>
    <property type="evidence" value="ECO:0007669"/>
    <property type="project" value="TreeGrafter"/>
</dbReference>
<feature type="transmembrane region" description="Helical" evidence="11">
    <location>
        <begin position="20"/>
        <end position="39"/>
    </location>
</feature>
<organism evidence="13 14">
    <name type="scientific">Candidatus Uhrbacteria bacterium RIFOXYC2_FULL_47_19</name>
    <dbReference type="NCBI Taxonomy" id="1802424"/>
    <lineage>
        <taxon>Bacteria</taxon>
        <taxon>Candidatus Uhriibacteriota</taxon>
    </lineage>
</organism>
<dbReference type="GO" id="GO:0045259">
    <property type="term" value="C:proton-transporting ATP synthase complex"/>
    <property type="evidence" value="ECO:0007669"/>
    <property type="project" value="UniProtKB-KW"/>
</dbReference>
<evidence type="ECO:0000256" key="11">
    <source>
        <dbReference type="HAMAP-Rule" id="MF_01393"/>
    </source>
</evidence>
<evidence type="ECO:0000256" key="3">
    <source>
        <dbReference type="ARBA" id="ARBA00022448"/>
    </source>
</evidence>
<feature type="transmembrane region" description="Helical" evidence="11">
    <location>
        <begin position="78"/>
        <end position="97"/>
    </location>
</feature>
<comment type="subcellular location">
    <subcellularLocation>
        <location evidence="11">Cell membrane</location>
        <topology evidence="11">Multi-pass membrane protein</topology>
    </subcellularLocation>
    <subcellularLocation>
        <location evidence="1">Membrane</location>
        <topology evidence="1">Multi-pass membrane protein</topology>
    </subcellularLocation>
</comment>
<comment type="similarity">
    <text evidence="2 11">Belongs to the ATPase A chain family.</text>
</comment>
<keyword evidence="5 11" id="KW-0812">Transmembrane</keyword>
<feature type="transmembrane region" description="Helical" evidence="11">
    <location>
        <begin position="128"/>
        <end position="152"/>
    </location>
</feature>
<evidence type="ECO:0000313" key="13">
    <source>
        <dbReference type="EMBL" id="OGM00387.1"/>
    </source>
</evidence>
<feature type="compositionally biased region" description="Basic and acidic residues" evidence="12">
    <location>
        <begin position="266"/>
        <end position="278"/>
    </location>
</feature>
<feature type="transmembrane region" description="Helical" evidence="11">
    <location>
        <begin position="173"/>
        <end position="192"/>
    </location>
</feature>
<dbReference type="InterPro" id="IPR045082">
    <property type="entry name" value="ATP_syn_F0_a_bact/chloroplast"/>
</dbReference>
<dbReference type="PANTHER" id="PTHR42823:SF3">
    <property type="entry name" value="ATP SYNTHASE SUBUNIT A, CHLOROPLASTIC"/>
    <property type="match status" value="1"/>
</dbReference>
<evidence type="ECO:0000256" key="8">
    <source>
        <dbReference type="ARBA" id="ARBA00023065"/>
    </source>
</evidence>
<dbReference type="Pfam" id="PF00119">
    <property type="entry name" value="ATP-synt_A"/>
    <property type="match status" value="1"/>
</dbReference>
<dbReference type="HAMAP" id="MF_01393">
    <property type="entry name" value="ATP_synth_a_bact"/>
    <property type="match status" value="1"/>
</dbReference>
<keyword evidence="11" id="KW-1003">Cell membrane</keyword>
<keyword evidence="10 11" id="KW-0066">ATP synthesis</keyword>
<evidence type="ECO:0000256" key="7">
    <source>
        <dbReference type="ARBA" id="ARBA00022989"/>
    </source>
</evidence>
<evidence type="ECO:0000256" key="4">
    <source>
        <dbReference type="ARBA" id="ARBA00022547"/>
    </source>
</evidence>
<keyword evidence="4 11" id="KW-0138">CF(0)</keyword>
<dbReference type="AlphaFoldDB" id="A0A1F7WCT8"/>
<dbReference type="InterPro" id="IPR023011">
    <property type="entry name" value="ATP_synth_F0_asu_AS"/>
</dbReference>
<dbReference type="PROSITE" id="PS00449">
    <property type="entry name" value="ATPASE_A"/>
    <property type="match status" value="1"/>
</dbReference>
<evidence type="ECO:0000256" key="2">
    <source>
        <dbReference type="ARBA" id="ARBA00006810"/>
    </source>
</evidence>
<keyword evidence="3 11" id="KW-0813">Transport</keyword>
<comment type="caution">
    <text evidence="13">The sequence shown here is derived from an EMBL/GenBank/DDBJ whole genome shotgun (WGS) entry which is preliminary data.</text>
</comment>
<dbReference type="CDD" id="cd00310">
    <property type="entry name" value="ATP-synt_Fo_a_6"/>
    <property type="match status" value="1"/>
</dbReference>
<dbReference type="SUPFAM" id="SSF81336">
    <property type="entry name" value="F1F0 ATP synthase subunit A"/>
    <property type="match status" value="1"/>
</dbReference>
<dbReference type="InterPro" id="IPR035908">
    <property type="entry name" value="F0_ATP_A_sf"/>
</dbReference>
<sequence length="288" mass="31514">MAVPVPAEKLFLIGDLPVTNSMVNAWVAIAAFVVLAWLLRRPKNGAPRGIQNAVEALLEFMLGFMDQVTGDRAKSRRFFPLVGTLFLFIVLSNWMGLLPGVGTFGLNGEHGHLIPIFRPATSDLNMTLAMGIAAVVMSHAFGIVSLGFFRHWNKFIQLGTFWKALIGFRHKSPVDYLLGIFVAFIELGVGLIELVSEVAKMVSLSLRLFGNIFAGEVLIHVISSLIAFVVPIPFMFMEVIVGIVQALVFSLLTLVYLTIATSKPHGEEEGHEQKHKSQELSVKASATA</sequence>
<dbReference type="STRING" id="1802424.A2480_04000"/>
<evidence type="ECO:0000256" key="10">
    <source>
        <dbReference type="ARBA" id="ARBA00023310"/>
    </source>
</evidence>
<dbReference type="Gene3D" id="1.20.120.220">
    <property type="entry name" value="ATP synthase, F0 complex, subunit A"/>
    <property type="match status" value="1"/>
</dbReference>
<dbReference type="GO" id="GO:0046933">
    <property type="term" value="F:proton-transporting ATP synthase activity, rotational mechanism"/>
    <property type="evidence" value="ECO:0007669"/>
    <property type="project" value="UniProtKB-UniRule"/>
</dbReference>
<gene>
    <name evidence="11" type="primary">atpB</name>
    <name evidence="13" type="ORF">A2480_04000</name>
</gene>
<feature type="region of interest" description="Disordered" evidence="12">
    <location>
        <begin position="266"/>
        <end position="288"/>
    </location>
</feature>
<dbReference type="GO" id="GO:0005886">
    <property type="term" value="C:plasma membrane"/>
    <property type="evidence" value="ECO:0007669"/>
    <property type="project" value="UniProtKB-SubCell"/>
</dbReference>
<proteinExistence type="inferred from homology"/>
<dbReference type="EMBL" id="MGFG01000032">
    <property type="protein sequence ID" value="OGM00387.1"/>
    <property type="molecule type" value="Genomic_DNA"/>
</dbReference>
<evidence type="ECO:0000256" key="9">
    <source>
        <dbReference type="ARBA" id="ARBA00023136"/>
    </source>
</evidence>
<feature type="transmembrane region" description="Helical" evidence="11">
    <location>
        <begin position="239"/>
        <end position="259"/>
    </location>
</feature>
<protein>
    <recommendedName>
        <fullName evidence="11">ATP synthase subunit a</fullName>
    </recommendedName>
    <alternativeName>
        <fullName evidence="11">ATP synthase F0 sector subunit a</fullName>
    </alternativeName>
    <alternativeName>
        <fullName evidence="11">F-ATPase subunit 6</fullName>
    </alternativeName>
</protein>
<dbReference type="PRINTS" id="PR00123">
    <property type="entry name" value="ATPASEA"/>
</dbReference>
<feature type="transmembrane region" description="Helical" evidence="11">
    <location>
        <begin position="212"/>
        <end position="232"/>
    </location>
</feature>
<reference evidence="13 14" key="1">
    <citation type="journal article" date="2016" name="Nat. Commun.">
        <title>Thousands of microbial genomes shed light on interconnected biogeochemical processes in an aquifer system.</title>
        <authorList>
            <person name="Anantharaman K."/>
            <person name="Brown C.T."/>
            <person name="Hug L.A."/>
            <person name="Sharon I."/>
            <person name="Castelle C.J."/>
            <person name="Probst A.J."/>
            <person name="Thomas B.C."/>
            <person name="Singh A."/>
            <person name="Wilkins M.J."/>
            <person name="Karaoz U."/>
            <person name="Brodie E.L."/>
            <person name="Williams K.H."/>
            <person name="Hubbard S.S."/>
            <person name="Banfield J.F."/>
        </authorList>
    </citation>
    <scope>NUCLEOTIDE SEQUENCE [LARGE SCALE GENOMIC DNA]</scope>
</reference>
<accession>A0A1F7WCT8</accession>
<comment type="function">
    <text evidence="11">Key component of the proton channel; it plays a direct role in the translocation of protons across the membrane.</text>
</comment>
<evidence type="ECO:0000313" key="14">
    <source>
        <dbReference type="Proteomes" id="UP000176988"/>
    </source>
</evidence>
<dbReference type="Proteomes" id="UP000176988">
    <property type="component" value="Unassembled WGS sequence"/>
</dbReference>
<name>A0A1F7WCT8_9BACT</name>
<dbReference type="InterPro" id="IPR000568">
    <property type="entry name" value="ATP_synth_F0_asu"/>
</dbReference>